<evidence type="ECO:0000256" key="1">
    <source>
        <dbReference type="ARBA" id="ARBA00022679"/>
    </source>
</evidence>
<evidence type="ECO:0000313" key="4">
    <source>
        <dbReference type="EMBL" id="KAH6658738.1"/>
    </source>
</evidence>
<dbReference type="RefSeq" id="XP_045962972.1">
    <property type="nucleotide sequence ID" value="XM_046097459.1"/>
</dbReference>
<evidence type="ECO:0000313" key="5">
    <source>
        <dbReference type="Proteomes" id="UP000758603"/>
    </source>
</evidence>
<accession>A0A9P8UUT3</accession>
<dbReference type="CDD" id="cd04301">
    <property type="entry name" value="NAT_SF"/>
    <property type="match status" value="1"/>
</dbReference>
<dbReference type="OrthoDB" id="9975416at2759"/>
<dbReference type="SUPFAM" id="SSF55729">
    <property type="entry name" value="Acyl-CoA N-acyltransferases (Nat)"/>
    <property type="match status" value="1"/>
</dbReference>
<dbReference type="PANTHER" id="PTHR43877">
    <property type="entry name" value="AMINOALKYLPHOSPHONATE N-ACETYLTRANSFERASE-RELATED-RELATED"/>
    <property type="match status" value="1"/>
</dbReference>
<keyword evidence="2" id="KW-0012">Acyltransferase</keyword>
<dbReference type="GeneID" id="70126351"/>
<feature type="domain" description="N-acetyltransferase" evidence="3">
    <location>
        <begin position="7"/>
        <end position="158"/>
    </location>
</feature>
<gene>
    <name evidence="4" type="ORF">BKA67DRAFT_512235</name>
</gene>
<dbReference type="Pfam" id="PF00583">
    <property type="entry name" value="Acetyltransf_1"/>
    <property type="match status" value="1"/>
</dbReference>
<protein>
    <submittedName>
        <fullName evidence="4">Acyl-CoA N-acyltransferase</fullName>
    </submittedName>
</protein>
<name>A0A9P8UUT3_9PEZI</name>
<sequence length="158" mass="17895">MAKVGRETFAATFTSIQKDLLESYLKTTYSADAITAEFADPSKTYMVARNRVGEVVGIAQLHRAQNHPCVQSQAHEMAVMQKVYVDTAAHGQGIGPKLVGSIEQLARKEGIKYVWLRATDHNVRAHRLYQKLGYEKKSEIHEKEGPYAWTDYIYVKHL</sequence>
<dbReference type="InterPro" id="IPR050832">
    <property type="entry name" value="Bact_Acetyltransf"/>
</dbReference>
<dbReference type="Proteomes" id="UP000758603">
    <property type="component" value="Unassembled WGS sequence"/>
</dbReference>
<dbReference type="Gene3D" id="3.40.630.30">
    <property type="match status" value="1"/>
</dbReference>
<dbReference type="PROSITE" id="PS51186">
    <property type="entry name" value="GNAT"/>
    <property type="match status" value="1"/>
</dbReference>
<dbReference type="InterPro" id="IPR000182">
    <property type="entry name" value="GNAT_dom"/>
</dbReference>
<dbReference type="PANTHER" id="PTHR43877:SF2">
    <property type="entry name" value="AMINOALKYLPHOSPHONATE N-ACETYLTRANSFERASE-RELATED"/>
    <property type="match status" value="1"/>
</dbReference>
<keyword evidence="5" id="KW-1185">Reference proteome</keyword>
<comment type="caution">
    <text evidence="4">The sequence shown here is derived from an EMBL/GenBank/DDBJ whole genome shotgun (WGS) entry which is preliminary data.</text>
</comment>
<dbReference type="EMBL" id="JAGPXC010000002">
    <property type="protein sequence ID" value="KAH6658738.1"/>
    <property type="molecule type" value="Genomic_DNA"/>
</dbReference>
<evidence type="ECO:0000256" key="2">
    <source>
        <dbReference type="ARBA" id="ARBA00023315"/>
    </source>
</evidence>
<dbReference type="InterPro" id="IPR016181">
    <property type="entry name" value="Acyl_CoA_acyltransferase"/>
</dbReference>
<organism evidence="4 5">
    <name type="scientific">Truncatella angustata</name>
    <dbReference type="NCBI Taxonomy" id="152316"/>
    <lineage>
        <taxon>Eukaryota</taxon>
        <taxon>Fungi</taxon>
        <taxon>Dikarya</taxon>
        <taxon>Ascomycota</taxon>
        <taxon>Pezizomycotina</taxon>
        <taxon>Sordariomycetes</taxon>
        <taxon>Xylariomycetidae</taxon>
        <taxon>Amphisphaeriales</taxon>
        <taxon>Sporocadaceae</taxon>
        <taxon>Truncatella</taxon>
    </lineage>
</organism>
<evidence type="ECO:0000259" key="3">
    <source>
        <dbReference type="PROSITE" id="PS51186"/>
    </source>
</evidence>
<dbReference type="GO" id="GO:0016747">
    <property type="term" value="F:acyltransferase activity, transferring groups other than amino-acyl groups"/>
    <property type="evidence" value="ECO:0007669"/>
    <property type="project" value="InterPro"/>
</dbReference>
<keyword evidence="1" id="KW-0808">Transferase</keyword>
<reference evidence="4" key="1">
    <citation type="journal article" date="2021" name="Nat. Commun.">
        <title>Genetic determinants of endophytism in the Arabidopsis root mycobiome.</title>
        <authorList>
            <person name="Mesny F."/>
            <person name="Miyauchi S."/>
            <person name="Thiergart T."/>
            <person name="Pickel B."/>
            <person name="Atanasova L."/>
            <person name="Karlsson M."/>
            <person name="Huettel B."/>
            <person name="Barry K.W."/>
            <person name="Haridas S."/>
            <person name="Chen C."/>
            <person name="Bauer D."/>
            <person name="Andreopoulos W."/>
            <person name="Pangilinan J."/>
            <person name="LaButti K."/>
            <person name="Riley R."/>
            <person name="Lipzen A."/>
            <person name="Clum A."/>
            <person name="Drula E."/>
            <person name="Henrissat B."/>
            <person name="Kohler A."/>
            <person name="Grigoriev I.V."/>
            <person name="Martin F.M."/>
            <person name="Hacquard S."/>
        </authorList>
    </citation>
    <scope>NUCLEOTIDE SEQUENCE</scope>
    <source>
        <strain evidence="4">MPI-SDFR-AT-0073</strain>
    </source>
</reference>
<proteinExistence type="predicted"/>
<dbReference type="AlphaFoldDB" id="A0A9P8UUT3"/>